<dbReference type="PROSITE" id="PS51462">
    <property type="entry name" value="NUDIX"/>
    <property type="match status" value="1"/>
</dbReference>
<dbReference type="InterPro" id="IPR020084">
    <property type="entry name" value="NUDIX_hydrolase_CS"/>
</dbReference>
<organism evidence="4 5">
    <name type="scientific">Ochrobactrum quorumnocens</name>
    <dbReference type="NCBI Taxonomy" id="271865"/>
    <lineage>
        <taxon>Bacteria</taxon>
        <taxon>Pseudomonadati</taxon>
        <taxon>Pseudomonadota</taxon>
        <taxon>Alphaproteobacteria</taxon>
        <taxon>Hyphomicrobiales</taxon>
        <taxon>Brucellaceae</taxon>
        <taxon>Brucella/Ochrobactrum group</taxon>
        <taxon>Ochrobactrum</taxon>
    </lineage>
</organism>
<comment type="cofactor">
    <cofactor evidence="1">
        <name>Mg(2+)</name>
        <dbReference type="ChEBI" id="CHEBI:18420"/>
    </cofactor>
</comment>
<evidence type="ECO:0000313" key="4">
    <source>
        <dbReference type="EMBL" id="ASV87511.1"/>
    </source>
</evidence>
<feature type="domain" description="Nudix hydrolase" evidence="3">
    <location>
        <begin position="4"/>
        <end position="146"/>
    </location>
</feature>
<dbReference type="CDD" id="cd04663">
    <property type="entry name" value="NUDIX_Hydrolase"/>
    <property type="match status" value="1"/>
</dbReference>
<dbReference type="PROSITE" id="PS00893">
    <property type="entry name" value="NUDIX_BOX"/>
    <property type="match status" value="1"/>
</dbReference>
<evidence type="ECO:0000256" key="2">
    <source>
        <dbReference type="ARBA" id="ARBA00022801"/>
    </source>
</evidence>
<evidence type="ECO:0000313" key="5">
    <source>
        <dbReference type="Proteomes" id="UP000215256"/>
    </source>
</evidence>
<protein>
    <submittedName>
        <fullName evidence="4">NUDIX domain protein</fullName>
    </submittedName>
</protein>
<dbReference type="InterPro" id="IPR000086">
    <property type="entry name" value="NUDIX_hydrolase_dom"/>
</dbReference>
<evidence type="ECO:0000259" key="3">
    <source>
        <dbReference type="PROSITE" id="PS51462"/>
    </source>
</evidence>
<evidence type="ECO:0000256" key="1">
    <source>
        <dbReference type="ARBA" id="ARBA00001946"/>
    </source>
</evidence>
<dbReference type="Gene3D" id="3.90.79.10">
    <property type="entry name" value="Nucleoside Triphosphate Pyrophosphohydrolase"/>
    <property type="match status" value="1"/>
</dbReference>
<name>A0A248UM89_9HYPH</name>
<reference evidence="4 5" key="1">
    <citation type="submission" date="2017-07" db="EMBL/GenBank/DDBJ databases">
        <title>Phylogenetic study on the rhizospheric bacterium Ochrobactrum sp. A44.</title>
        <authorList>
            <person name="Krzyzanowska D.M."/>
            <person name="Ossowicki A."/>
            <person name="Rajewska M."/>
            <person name="Maciag T."/>
            <person name="Kaczynski Z."/>
            <person name="Czerwicka M."/>
            <person name="Jafra S."/>
        </authorList>
    </citation>
    <scope>NUCLEOTIDE SEQUENCE [LARGE SCALE GENOMIC DNA]</scope>
    <source>
        <strain evidence="4 5">A44</strain>
    </source>
</reference>
<dbReference type="KEGG" id="och:CES85_1707"/>
<accession>A0A248UM89</accession>
<sequence>MTTSTKAIDKVLIYATWNGKLLVFREPENPDTPLQVPGGTVDEGEEIQSAAYREFHEETGIFKTSGMRHLETLTYNYIEPFHIETHRRHCFHLPLSGKFPEEWHQYEMFPCDGNKPILFKLFWLPLLEASARIDLGMGKSITKIGL</sequence>
<keyword evidence="2" id="KW-0378">Hydrolase</keyword>
<dbReference type="InterPro" id="IPR015797">
    <property type="entry name" value="NUDIX_hydrolase-like_dom_sf"/>
</dbReference>
<dbReference type="AlphaFoldDB" id="A0A248UM89"/>
<dbReference type="RefSeq" id="WP_095447066.1">
    <property type="nucleotide sequence ID" value="NZ_CP022604.1"/>
</dbReference>
<dbReference type="Pfam" id="PF00293">
    <property type="entry name" value="NUDIX"/>
    <property type="match status" value="1"/>
</dbReference>
<dbReference type="SUPFAM" id="SSF55811">
    <property type="entry name" value="Nudix"/>
    <property type="match status" value="1"/>
</dbReference>
<dbReference type="GO" id="GO:0016787">
    <property type="term" value="F:hydrolase activity"/>
    <property type="evidence" value="ECO:0007669"/>
    <property type="project" value="UniProtKB-KW"/>
</dbReference>
<dbReference type="Proteomes" id="UP000215256">
    <property type="component" value="Chromosome 1"/>
</dbReference>
<dbReference type="EMBL" id="CP022604">
    <property type="protein sequence ID" value="ASV87511.1"/>
    <property type="molecule type" value="Genomic_DNA"/>
</dbReference>
<dbReference type="OrthoDB" id="7914739at2"/>
<gene>
    <name evidence="4" type="ORF">CES85_1707</name>
</gene>
<proteinExistence type="predicted"/>